<dbReference type="GO" id="GO:0005829">
    <property type="term" value="C:cytosol"/>
    <property type="evidence" value="ECO:0007669"/>
    <property type="project" value="TreeGrafter"/>
</dbReference>
<dbReference type="GO" id="GO:0045727">
    <property type="term" value="P:positive regulation of translation"/>
    <property type="evidence" value="ECO:0007669"/>
    <property type="project" value="TreeGrafter"/>
</dbReference>
<dbReference type="InterPro" id="IPR014886">
    <property type="entry name" value="La_xRRM"/>
</dbReference>
<dbReference type="PANTHER" id="PTHR22792:SF166">
    <property type="entry name" value="LUPUS LA PROTEIN HOMOLOG"/>
    <property type="match status" value="1"/>
</dbReference>
<dbReference type="GO" id="GO:1990904">
    <property type="term" value="C:ribonucleoprotein complex"/>
    <property type="evidence" value="ECO:0007669"/>
    <property type="project" value="UniProtKB-UniRule"/>
</dbReference>
<dbReference type="InterPro" id="IPR002344">
    <property type="entry name" value="Lupus_La"/>
</dbReference>
<proteinExistence type="predicted"/>
<dbReference type="Gene3D" id="1.10.10.10">
    <property type="entry name" value="Winged helix-like DNA-binding domain superfamily/Winged helix DNA-binding domain"/>
    <property type="match status" value="1"/>
</dbReference>
<feature type="domain" description="HTH La-type RNA-binding" evidence="6">
    <location>
        <begin position="1"/>
        <end position="92"/>
    </location>
</feature>
<dbReference type="Gene3D" id="3.30.70.330">
    <property type="match status" value="2"/>
</dbReference>
<evidence type="ECO:0000256" key="2">
    <source>
        <dbReference type="ARBA" id="ARBA00022884"/>
    </source>
</evidence>
<dbReference type="OrthoDB" id="439993at2759"/>
<dbReference type="PRINTS" id="PR00302">
    <property type="entry name" value="LUPUSLA"/>
</dbReference>
<dbReference type="CDD" id="cd08028">
    <property type="entry name" value="LARP_3"/>
    <property type="match status" value="1"/>
</dbReference>
<name>A0A9P0DVK7_PHACE</name>
<dbReference type="SUPFAM" id="SSF54928">
    <property type="entry name" value="RNA-binding domain, RBD"/>
    <property type="match status" value="2"/>
</dbReference>
<reference evidence="8" key="1">
    <citation type="submission" date="2022-01" db="EMBL/GenBank/DDBJ databases">
        <authorList>
            <person name="King R."/>
        </authorList>
    </citation>
    <scope>NUCLEOTIDE SEQUENCE</scope>
</reference>
<dbReference type="SUPFAM" id="SSF46785">
    <property type="entry name" value="Winged helix' DNA-binding domain"/>
    <property type="match status" value="1"/>
</dbReference>
<dbReference type="Proteomes" id="UP001153737">
    <property type="component" value="Chromosome 9"/>
</dbReference>
<dbReference type="InterPro" id="IPR036390">
    <property type="entry name" value="WH_DNA-bd_sf"/>
</dbReference>
<comment type="subcellular location">
    <subcellularLocation>
        <location evidence="1">Nucleus</location>
    </subcellularLocation>
</comment>
<dbReference type="PANTHER" id="PTHR22792">
    <property type="entry name" value="LUPUS LA PROTEIN-RELATED"/>
    <property type="match status" value="1"/>
</dbReference>
<evidence type="ECO:0000256" key="5">
    <source>
        <dbReference type="SAM" id="MobiDB-lite"/>
    </source>
</evidence>
<dbReference type="GO" id="GO:0003729">
    <property type="term" value="F:mRNA binding"/>
    <property type="evidence" value="ECO:0007669"/>
    <property type="project" value="TreeGrafter"/>
</dbReference>
<dbReference type="PROSITE" id="PS50961">
    <property type="entry name" value="HTH_LA"/>
    <property type="match status" value="1"/>
</dbReference>
<dbReference type="AlphaFoldDB" id="A0A9P0DVK7"/>
<dbReference type="PROSITE" id="PS51939">
    <property type="entry name" value="XRRM"/>
    <property type="match status" value="1"/>
</dbReference>
<dbReference type="InterPro" id="IPR000504">
    <property type="entry name" value="RRM_dom"/>
</dbReference>
<dbReference type="GO" id="GO:0005634">
    <property type="term" value="C:nucleus"/>
    <property type="evidence" value="ECO:0007669"/>
    <property type="project" value="UniProtKB-SubCell"/>
</dbReference>
<keyword evidence="3" id="KW-0539">Nucleus</keyword>
<feature type="compositionally biased region" description="Basic and acidic residues" evidence="5">
    <location>
        <begin position="298"/>
        <end position="314"/>
    </location>
</feature>
<dbReference type="InterPro" id="IPR035979">
    <property type="entry name" value="RBD_domain_sf"/>
</dbReference>
<feature type="domain" description="XRRM" evidence="7">
    <location>
        <begin position="213"/>
        <end position="339"/>
    </location>
</feature>
<dbReference type="GO" id="GO:0010494">
    <property type="term" value="C:cytoplasmic stress granule"/>
    <property type="evidence" value="ECO:0007669"/>
    <property type="project" value="TreeGrafter"/>
</dbReference>
<dbReference type="InterPro" id="IPR006630">
    <property type="entry name" value="La_HTH"/>
</dbReference>
<dbReference type="InterPro" id="IPR012677">
    <property type="entry name" value="Nucleotide-bd_a/b_plait_sf"/>
</dbReference>
<dbReference type="Pfam" id="PF05383">
    <property type="entry name" value="La"/>
    <property type="match status" value="1"/>
</dbReference>
<accession>A0A9P0DVK7</accession>
<evidence type="ECO:0000313" key="9">
    <source>
        <dbReference type="Proteomes" id="UP001153737"/>
    </source>
</evidence>
<evidence type="ECO:0000256" key="3">
    <source>
        <dbReference type="ARBA" id="ARBA00023242"/>
    </source>
</evidence>
<evidence type="ECO:0000313" key="8">
    <source>
        <dbReference type="EMBL" id="CAH1183585.1"/>
    </source>
</evidence>
<keyword evidence="2 4" id="KW-0694">RNA-binding</keyword>
<dbReference type="EMBL" id="OU896715">
    <property type="protein sequence ID" value="CAH1183585.1"/>
    <property type="molecule type" value="Genomic_DNA"/>
</dbReference>
<dbReference type="SMART" id="SM00360">
    <property type="entry name" value="RRM"/>
    <property type="match status" value="1"/>
</dbReference>
<evidence type="ECO:0000256" key="1">
    <source>
        <dbReference type="ARBA" id="ARBA00004123"/>
    </source>
</evidence>
<protein>
    <recommendedName>
        <fullName evidence="10">La protein homolog</fullName>
    </recommendedName>
</protein>
<evidence type="ECO:0000259" key="6">
    <source>
        <dbReference type="PROSITE" id="PS50961"/>
    </source>
</evidence>
<dbReference type="SMART" id="SM00715">
    <property type="entry name" value="LA"/>
    <property type="match status" value="1"/>
</dbReference>
<dbReference type="InterPro" id="IPR036388">
    <property type="entry name" value="WH-like_DNA-bd_sf"/>
</dbReference>
<dbReference type="InterPro" id="IPR045180">
    <property type="entry name" value="La_dom_prot"/>
</dbReference>
<dbReference type="GO" id="GO:0008033">
    <property type="term" value="P:tRNA processing"/>
    <property type="evidence" value="ECO:0007669"/>
    <property type="project" value="TreeGrafter"/>
</dbReference>
<feature type="compositionally biased region" description="Basic residues" evidence="5">
    <location>
        <begin position="315"/>
        <end position="329"/>
    </location>
</feature>
<reference evidence="8" key="2">
    <citation type="submission" date="2022-10" db="EMBL/GenBank/DDBJ databases">
        <authorList>
            <consortium name="ENA_rothamsted_submissions"/>
            <consortium name="culmorum"/>
            <person name="King R."/>
        </authorList>
    </citation>
    <scope>NUCLEOTIDE SEQUENCE</scope>
</reference>
<gene>
    <name evidence="8" type="ORF">PHAECO_LOCUS12360</name>
</gene>
<evidence type="ECO:0008006" key="10">
    <source>
        <dbReference type="Google" id="ProtNLM"/>
    </source>
</evidence>
<keyword evidence="9" id="KW-1185">Reference proteome</keyword>
<evidence type="ECO:0000256" key="4">
    <source>
        <dbReference type="PROSITE-ProRule" id="PRU00332"/>
    </source>
</evidence>
<organism evidence="8 9">
    <name type="scientific">Phaedon cochleariae</name>
    <name type="common">Mustard beetle</name>
    <dbReference type="NCBI Taxonomy" id="80249"/>
    <lineage>
        <taxon>Eukaryota</taxon>
        <taxon>Metazoa</taxon>
        <taxon>Ecdysozoa</taxon>
        <taxon>Arthropoda</taxon>
        <taxon>Hexapoda</taxon>
        <taxon>Insecta</taxon>
        <taxon>Pterygota</taxon>
        <taxon>Neoptera</taxon>
        <taxon>Endopterygota</taxon>
        <taxon>Coleoptera</taxon>
        <taxon>Polyphaga</taxon>
        <taxon>Cucujiformia</taxon>
        <taxon>Chrysomeloidea</taxon>
        <taxon>Chrysomelidae</taxon>
        <taxon>Chrysomelinae</taxon>
        <taxon>Chrysomelini</taxon>
        <taxon>Phaedon</taxon>
    </lineage>
</organism>
<dbReference type="Pfam" id="PF08777">
    <property type="entry name" value="RRM_3"/>
    <property type="match status" value="1"/>
</dbReference>
<evidence type="ECO:0000259" key="7">
    <source>
        <dbReference type="PROSITE" id="PS51939"/>
    </source>
</evidence>
<dbReference type="CDD" id="cd12291">
    <property type="entry name" value="RRM1_La"/>
    <property type="match status" value="1"/>
</dbReference>
<feature type="region of interest" description="Disordered" evidence="5">
    <location>
        <begin position="298"/>
        <end position="345"/>
    </location>
</feature>
<sequence length="345" mass="40563">MASDLEQKIIHQLEYYFGDFNLNRDKFLKEKIKEDEGGWVTLEVLLTFKRLAGLSTDQEVIAAAIEKSENKLVEVSEDRKKLRRNPENPVPEFNDDKRKEIMERTAYAKGFPLDEELNDIIVFLEPHGPIESCNRRSTKDHKFKGSCFIIFKDVDTCKKFVEAESIKYKETELIRKFQKTYLDDKKKEIEERKQAKKEKKGNAEEKPEQKQLEFPKGAIVHFTGLEEGQNISREEIKEKIKEVCDIEPAYMDFKKGDLEGYIRFPEENDAGKFLEKVPESELVIDKLKLKLRLIEGEEEQEYHKKSSDAIIEMRKRQKTNGRNNRKRRGNFGGHHGRESKSRKRD</sequence>